<keyword evidence="3" id="KW-0645">Protease</keyword>
<organism evidence="9 10">
    <name type="scientific">Eubacterium ventriosum</name>
    <dbReference type="NCBI Taxonomy" id="39496"/>
    <lineage>
        <taxon>Bacteria</taxon>
        <taxon>Bacillati</taxon>
        <taxon>Bacillota</taxon>
        <taxon>Clostridia</taxon>
        <taxon>Eubacteriales</taxon>
        <taxon>Eubacteriaceae</taxon>
        <taxon>Eubacterium</taxon>
    </lineage>
</organism>
<dbReference type="GO" id="GO:0016020">
    <property type="term" value="C:membrane"/>
    <property type="evidence" value="ECO:0007669"/>
    <property type="project" value="InterPro"/>
</dbReference>
<protein>
    <recommendedName>
        <fullName evidence="11">Accessory regulator AgrB</fullName>
    </recommendedName>
</protein>
<dbReference type="AlphaFoldDB" id="A0A413S3V4"/>
<reference evidence="9 10" key="1">
    <citation type="submission" date="2018-08" db="EMBL/GenBank/DDBJ databases">
        <title>A genome reference for cultivated species of the human gut microbiota.</title>
        <authorList>
            <person name="Zou Y."/>
            <person name="Xue W."/>
            <person name="Luo G."/>
        </authorList>
    </citation>
    <scope>NUCLEOTIDE SEQUENCE [LARGE SCALE GENOMIC DNA]</scope>
    <source>
        <strain evidence="9 10">AM43-2</strain>
    </source>
</reference>
<evidence type="ECO:0000256" key="2">
    <source>
        <dbReference type="ARBA" id="ARBA00022654"/>
    </source>
</evidence>
<evidence type="ECO:0000256" key="7">
    <source>
        <dbReference type="ARBA" id="ARBA00023136"/>
    </source>
</evidence>
<sequence length="205" mass="23511">MFKHLAEDVTFLLIKNKMLDIQSYEIYLYAVEVIILNGSILLTCLLISILSGELFHMLAFILFFIPLRMLAGGYHCKRSEVCFLCSIGVYGLSIVLVHCAENLYVNIVMQILGILSIIVIIVFSPLINSNHPLEKYQIKRNKKIIYGMIAVDFVLYAVFYKLNLTMASSEIVFIILVALTLLLGTLKNIRNIYRENRLIEERNLK</sequence>
<evidence type="ECO:0000256" key="1">
    <source>
        <dbReference type="ARBA" id="ARBA00022475"/>
    </source>
</evidence>
<dbReference type="GO" id="GO:0006508">
    <property type="term" value="P:proteolysis"/>
    <property type="evidence" value="ECO:0007669"/>
    <property type="project" value="UniProtKB-KW"/>
</dbReference>
<name>A0A413S3V4_9FIRM</name>
<keyword evidence="5" id="KW-0378">Hydrolase</keyword>
<dbReference type="EMBL" id="QSFO01000003">
    <property type="protein sequence ID" value="RHA56236.1"/>
    <property type="molecule type" value="Genomic_DNA"/>
</dbReference>
<gene>
    <name evidence="9" type="ORF">DW929_03890</name>
</gene>
<feature type="transmembrane region" description="Helical" evidence="8">
    <location>
        <begin position="26"/>
        <end position="49"/>
    </location>
</feature>
<dbReference type="GO" id="GO:0008233">
    <property type="term" value="F:peptidase activity"/>
    <property type="evidence" value="ECO:0007669"/>
    <property type="project" value="UniProtKB-KW"/>
</dbReference>
<feature type="transmembrane region" description="Helical" evidence="8">
    <location>
        <begin position="144"/>
        <end position="160"/>
    </location>
</feature>
<dbReference type="SMART" id="SM00793">
    <property type="entry name" value="AgrB"/>
    <property type="match status" value="1"/>
</dbReference>
<evidence type="ECO:0000256" key="4">
    <source>
        <dbReference type="ARBA" id="ARBA00022692"/>
    </source>
</evidence>
<evidence type="ECO:0000256" key="8">
    <source>
        <dbReference type="SAM" id="Phobius"/>
    </source>
</evidence>
<feature type="transmembrane region" description="Helical" evidence="8">
    <location>
        <begin position="166"/>
        <end position="186"/>
    </location>
</feature>
<feature type="transmembrane region" description="Helical" evidence="8">
    <location>
        <begin position="55"/>
        <end position="74"/>
    </location>
</feature>
<feature type="transmembrane region" description="Helical" evidence="8">
    <location>
        <begin position="81"/>
        <end position="97"/>
    </location>
</feature>
<keyword evidence="6 8" id="KW-1133">Transmembrane helix</keyword>
<keyword evidence="2" id="KW-0673">Quorum sensing</keyword>
<keyword evidence="1" id="KW-1003">Cell membrane</keyword>
<feature type="transmembrane region" description="Helical" evidence="8">
    <location>
        <begin position="103"/>
        <end position="123"/>
    </location>
</feature>
<comment type="caution">
    <text evidence="9">The sequence shown here is derived from an EMBL/GenBank/DDBJ whole genome shotgun (WGS) entry which is preliminary data.</text>
</comment>
<dbReference type="RefSeq" id="WP_118024957.1">
    <property type="nucleotide sequence ID" value="NZ_JBBNGR010000017.1"/>
</dbReference>
<dbReference type="Proteomes" id="UP000284598">
    <property type="component" value="Unassembled WGS sequence"/>
</dbReference>
<evidence type="ECO:0000313" key="9">
    <source>
        <dbReference type="EMBL" id="RHA56236.1"/>
    </source>
</evidence>
<evidence type="ECO:0000256" key="5">
    <source>
        <dbReference type="ARBA" id="ARBA00022801"/>
    </source>
</evidence>
<evidence type="ECO:0000256" key="3">
    <source>
        <dbReference type="ARBA" id="ARBA00022670"/>
    </source>
</evidence>
<evidence type="ECO:0000313" key="10">
    <source>
        <dbReference type="Proteomes" id="UP000284598"/>
    </source>
</evidence>
<dbReference type="GO" id="GO:0009372">
    <property type="term" value="P:quorum sensing"/>
    <property type="evidence" value="ECO:0007669"/>
    <property type="project" value="UniProtKB-KW"/>
</dbReference>
<proteinExistence type="predicted"/>
<keyword evidence="7 8" id="KW-0472">Membrane</keyword>
<evidence type="ECO:0000256" key="6">
    <source>
        <dbReference type="ARBA" id="ARBA00022989"/>
    </source>
</evidence>
<keyword evidence="4 8" id="KW-0812">Transmembrane</keyword>
<dbReference type="InterPro" id="IPR006741">
    <property type="entry name" value="AgrB"/>
</dbReference>
<evidence type="ECO:0008006" key="11">
    <source>
        <dbReference type="Google" id="ProtNLM"/>
    </source>
</evidence>
<dbReference type="Pfam" id="PF04647">
    <property type="entry name" value="AgrB"/>
    <property type="match status" value="1"/>
</dbReference>
<accession>A0A413S3V4</accession>